<reference evidence="2" key="1">
    <citation type="journal article" date="2023" name="Mol. Phylogenet. Evol.">
        <title>Genome-scale phylogeny and comparative genomics of the fungal order Sordariales.</title>
        <authorList>
            <person name="Hensen N."/>
            <person name="Bonometti L."/>
            <person name="Westerberg I."/>
            <person name="Brannstrom I.O."/>
            <person name="Guillou S."/>
            <person name="Cros-Aarteil S."/>
            <person name="Calhoun S."/>
            <person name="Haridas S."/>
            <person name="Kuo A."/>
            <person name="Mondo S."/>
            <person name="Pangilinan J."/>
            <person name="Riley R."/>
            <person name="LaButti K."/>
            <person name="Andreopoulos B."/>
            <person name="Lipzen A."/>
            <person name="Chen C."/>
            <person name="Yan M."/>
            <person name="Daum C."/>
            <person name="Ng V."/>
            <person name="Clum A."/>
            <person name="Steindorff A."/>
            <person name="Ohm R.A."/>
            <person name="Martin F."/>
            <person name="Silar P."/>
            <person name="Natvig D.O."/>
            <person name="Lalanne C."/>
            <person name="Gautier V."/>
            <person name="Ament-Velasquez S.L."/>
            <person name="Kruys A."/>
            <person name="Hutchinson M.I."/>
            <person name="Powell A.J."/>
            <person name="Barry K."/>
            <person name="Miller A.N."/>
            <person name="Grigoriev I.V."/>
            <person name="Debuchy R."/>
            <person name="Gladieux P."/>
            <person name="Hiltunen Thoren M."/>
            <person name="Johannesson H."/>
        </authorList>
    </citation>
    <scope>NUCLEOTIDE SEQUENCE [LARGE SCALE GENOMIC DNA]</scope>
    <source>
        <strain evidence="2">CBS 340.73</strain>
    </source>
</reference>
<evidence type="ECO:0000313" key="1">
    <source>
        <dbReference type="EMBL" id="KAK3942857.1"/>
    </source>
</evidence>
<name>A0AAN6S6F7_9PEZI</name>
<organism evidence="1 2">
    <name type="scientific">Diplogelasinospora grovesii</name>
    <dbReference type="NCBI Taxonomy" id="303347"/>
    <lineage>
        <taxon>Eukaryota</taxon>
        <taxon>Fungi</taxon>
        <taxon>Dikarya</taxon>
        <taxon>Ascomycota</taxon>
        <taxon>Pezizomycotina</taxon>
        <taxon>Sordariomycetes</taxon>
        <taxon>Sordariomycetidae</taxon>
        <taxon>Sordariales</taxon>
        <taxon>Diplogelasinosporaceae</taxon>
        <taxon>Diplogelasinospora</taxon>
    </lineage>
</organism>
<comment type="caution">
    <text evidence="1">The sequence shown here is derived from an EMBL/GenBank/DDBJ whole genome shotgun (WGS) entry which is preliminary data.</text>
</comment>
<dbReference type="Proteomes" id="UP001303473">
    <property type="component" value="Unassembled WGS sequence"/>
</dbReference>
<dbReference type="EMBL" id="MU853770">
    <property type="protein sequence ID" value="KAK3942857.1"/>
    <property type="molecule type" value="Genomic_DNA"/>
</dbReference>
<dbReference type="AlphaFoldDB" id="A0AAN6S6F7"/>
<protein>
    <submittedName>
        <fullName evidence="1">Uncharacterized protein</fullName>
    </submittedName>
</protein>
<sequence length="357" mass="41560">MKDDSFRENPDPAHLHAFRRALTNVLSTEVADFTFAQIIDGLPTCASFWEFHYLHWVDHPVQTHEAVWDGAWKKLHTMKATFDPLSLKFAPNTLQAFQEATPGSRAFHLRLIEMLAVSVHQIAAYIFDQRDDHANRNKQYYDAWVTEQQRQNAGDKESGYYTYTEPPVVFYHPCYCDYEQYPRGIFDVVGYWAEAKIFGGVLLFDRGESETECKELWIHTGKRSPRTLFPPTPDQFQRFVDFLQSEKSGSGTASSCPLPIRPTKHNRPRWFHYHASKYFHIFRDKYDSRHPEFFLWPERPSITDFPEMADHAWWTVHQLEVAMGEVQLDEAAVAAAMESMKNITISSPLSTEHAKYP</sequence>
<evidence type="ECO:0000313" key="2">
    <source>
        <dbReference type="Proteomes" id="UP001303473"/>
    </source>
</evidence>
<proteinExistence type="predicted"/>
<accession>A0AAN6S6F7</accession>
<keyword evidence="2" id="KW-1185">Reference proteome</keyword>
<gene>
    <name evidence="1" type="ORF">QBC46DRAFT_457253</name>
</gene>